<reference evidence="2" key="2">
    <citation type="submission" date="2021-09" db="EMBL/GenBank/DDBJ databases">
        <authorList>
            <person name="Gilroy R."/>
        </authorList>
    </citation>
    <scope>NUCLEOTIDE SEQUENCE</scope>
    <source>
        <strain evidence="2">CHK194-22301</strain>
    </source>
</reference>
<evidence type="ECO:0000313" key="2">
    <source>
        <dbReference type="EMBL" id="HJF09491.1"/>
    </source>
</evidence>
<keyword evidence="1" id="KW-0472">Membrane</keyword>
<keyword evidence="1" id="KW-0812">Transmembrane</keyword>
<sequence length="253" mass="28904">MQIFEVRLSTRQMEDFMGNSPDTLISAEVDDDTGVIREVVAHQYSNWELYSRFEQKMHPTVFIEVRGVNGTHWYRAHYWRNPFVNRQKQIDEAISKAMYQYAITTDFEATQAYNAQVEFAHNVSEIAAAISLILIVGAYLWYSFRELGNWPITVGGVSPILLMNILLAVTAGLEFFEAAYGISDLIINRHFGQQQVMIATILPPALTLSLLSRSLSFALYGLLAATILLGLIQLIIRLNEDHYFAYQEREARQ</sequence>
<name>A0A921K4P2_9LACO</name>
<keyword evidence="1" id="KW-1133">Transmembrane helix</keyword>
<dbReference type="EMBL" id="DYXB01000020">
    <property type="protein sequence ID" value="HJF09491.1"/>
    <property type="molecule type" value="Genomic_DNA"/>
</dbReference>
<gene>
    <name evidence="2" type="ORF">K8V23_01600</name>
</gene>
<accession>A0A921K4P2</accession>
<comment type="caution">
    <text evidence="2">The sequence shown here is derived from an EMBL/GenBank/DDBJ whole genome shotgun (WGS) entry which is preliminary data.</text>
</comment>
<organism evidence="2 3">
    <name type="scientific">Lactobacillus crispatus</name>
    <dbReference type="NCBI Taxonomy" id="47770"/>
    <lineage>
        <taxon>Bacteria</taxon>
        <taxon>Bacillati</taxon>
        <taxon>Bacillota</taxon>
        <taxon>Bacilli</taxon>
        <taxon>Lactobacillales</taxon>
        <taxon>Lactobacillaceae</taxon>
        <taxon>Lactobacillus</taxon>
    </lineage>
</organism>
<evidence type="ECO:0000256" key="1">
    <source>
        <dbReference type="SAM" id="Phobius"/>
    </source>
</evidence>
<evidence type="ECO:0000313" key="3">
    <source>
        <dbReference type="Proteomes" id="UP000784793"/>
    </source>
</evidence>
<dbReference type="Proteomes" id="UP000784793">
    <property type="component" value="Unassembled WGS sequence"/>
</dbReference>
<feature type="transmembrane region" description="Helical" evidence="1">
    <location>
        <begin position="126"/>
        <end position="144"/>
    </location>
</feature>
<reference evidence="2" key="1">
    <citation type="journal article" date="2021" name="PeerJ">
        <title>Extensive microbial diversity within the chicken gut microbiome revealed by metagenomics and culture.</title>
        <authorList>
            <person name="Gilroy R."/>
            <person name="Ravi A."/>
            <person name="Getino M."/>
            <person name="Pursley I."/>
            <person name="Horton D.L."/>
            <person name="Alikhan N.F."/>
            <person name="Baker D."/>
            <person name="Gharbi K."/>
            <person name="Hall N."/>
            <person name="Watson M."/>
            <person name="Adriaenssens E.M."/>
            <person name="Foster-Nyarko E."/>
            <person name="Jarju S."/>
            <person name="Secka A."/>
            <person name="Antonio M."/>
            <person name="Oren A."/>
            <person name="Chaudhuri R.R."/>
            <person name="La Ragione R."/>
            <person name="Hildebrand F."/>
            <person name="Pallen M.J."/>
        </authorList>
    </citation>
    <scope>NUCLEOTIDE SEQUENCE</scope>
    <source>
        <strain evidence="2">CHK194-22301</strain>
    </source>
</reference>
<feature type="transmembrane region" description="Helical" evidence="1">
    <location>
        <begin position="150"/>
        <end position="173"/>
    </location>
</feature>
<feature type="transmembrane region" description="Helical" evidence="1">
    <location>
        <begin position="217"/>
        <end position="236"/>
    </location>
</feature>
<dbReference type="AlphaFoldDB" id="A0A921K4P2"/>
<protein>
    <submittedName>
        <fullName evidence="2">Uncharacterized protein</fullName>
    </submittedName>
</protein>
<proteinExistence type="predicted"/>